<dbReference type="InterPro" id="IPR007421">
    <property type="entry name" value="Schlafen_AlbA_2_dom"/>
</dbReference>
<evidence type="ECO:0000313" key="2">
    <source>
        <dbReference type="EMBL" id="HEN41091.1"/>
    </source>
</evidence>
<evidence type="ECO:0000259" key="1">
    <source>
        <dbReference type="Pfam" id="PF04326"/>
    </source>
</evidence>
<name>A0A831UA86_GEOME</name>
<dbReference type="PANTHER" id="PTHR30595">
    <property type="entry name" value="GLPR-RELATED TRANSCRIPTIONAL REPRESSOR"/>
    <property type="match status" value="1"/>
</dbReference>
<feature type="domain" description="Schlafen AlbA-2" evidence="1">
    <location>
        <begin position="6"/>
        <end position="116"/>
    </location>
</feature>
<gene>
    <name evidence="2" type="ORF">ENQ87_01760</name>
</gene>
<dbReference type="InterPro" id="IPR038461">
    <property type="entry name" value="Schlafen_AlbA_2_dom_sf"/>
</dbReference>
<dbReference type="PANTHER" id="PTHR30595:SF6">
    <property type="entry name" value="SCHLAFEN ALBA-2 DOMAIN-CONTAINING PROTEIN"/>
    <property type="match status" value="1"/>
</dbReference>
<dbReference type="InterPro" id="IPR038475">
    <property type="entry name" value="RecG_C_sf"/>
</dbReference>
<proteinExistence type="predicted"/>
<dbReference type="Pfam" id="PF13412">
    <property type="entry name" value="HTH_24"/>
    <property type="match status" value="1"/>
</dbReference>
<dbReference type="Pfam" id="PF13749">
    <property type="entry name" value="HATPase_c_4"/>
    <property type="match status" value="1"/>
</dbReference>
<sequence length="443" mass="49424">MKSTKESETVEFKKSLAELKAGIVSIAAILNKHCAGELWFGVRNDGKAAGLDASEKSLRDLSQAIAAHIEPRIFPLVTIETLDGATCIKVSFSGREAPYFAYGRAYMRVADEDRQLSAKELENLILAKNRTLLCWDSEVSPATVNDLDEARLRRFVERAGLGWDSPVNALEKLGLLHNGRLFNAALLFFGKDPGQQLRCAVFGGTSSATIIDRHDFDGDILELIEEAQKYILKNIHIGMRLKGLEREDIPEISPEAMREAIINAFCHRDYRDPDHVQIAVFRNRVEIRSPGGLFEGLTIEQLKQGNVSKRRNPIVAELLRRVHLVEAWGRGVPLILEKEPAVEFKEIAKLFITSFSRPSESREQTAPETIDKAIDKTIDKDLSVIEKKIVGIIAANPGVTQKQMAEQLNLSEVGIRYHTDKLKGRAIIRRVGGKKGGRWEVLG</sequence>
<dbReference type="InterPro" id="IPR036390">
    <property type="entry name" value="WH_DNA-bd_sf"/>
</dbReference>
<dbReference type="Gene3D" id="1.10.10.10">
    <property type="entry name" value="Winged helix-like DNA-binding domain superfamily/Winged helix DNA-binding domain"/>
    <property type="match status" value="1"/>
</dbReference>
<dbReference type="AlphaFoldDB" id="A0A831UA86"/>
<dbReference type="Gene3D" id="3.30.565.60">
    <property type="match status" value="1"/>
</dbReference>
<dbReference type="InterPro" id="IPR036388">
    <property type="entry name" value="WH-like_DNA-bd_sf"/>
</dbReference>
<organism evidence="2">
    <name type="scientific">Geobacter metallireducens</name>
    <dbReference type="NCBI Taxonomy" id="28232"/>
    <lineage>
        <taxon>Bacteria</taxon>
        <taxon>Pseudomonadati</taxon>
        <taxon>Thermodesulfobacteriota</taxon>
        <taxon>Desulfuromonadia</taxon>
        <taxon>Geobacterales</taxon>
        <taxon>Geobacteraceae</taxon>
        <taxon>Geobacter</taxon>
    </lineage>
</organism>
<dbReference type="SUPFAM" id="SSF46785">
    <property type="entry name" value="Winged helix' DNA-binding domain"/>
    <property type="match status" value="1"/>
</dbReference>
<dbReference type="Pfam" id="PF04326">
    <property type="entry name" value="SLFN_AlbA_2"/>
    <property type="match status" value="1"/>
</dbReference>
<dbReference type="Gene3D" id="3.30.950.30">
    <property type="entry name" value="Schlafen, AAA domain"/>
    <property type="match status" value="1"/>
</dbReference>
<accession>A0A831UA86</accession>
<dbReference type="EMBL" id="DSOV01000007">
    <property type="protein sequence ID" value="HEN41091.1"/>
    <property type="molecule type" value="Genomic_DNA"/>
</dbReference>
<protein>
    <submittedName>
        <fullName evidence="2">Winged helix-turn-helix transcriptional regulator</fullName>
    </submittedName>
</protein>
<reference evidence="2" key="1">
    <citation type="journal article" date="2020" name="mSystems">
        <title>Genome- and Community-Level Interaction Insights into Carbon Utilization and Element Cycling Functions of Hydrothermarchaeota in Hydrothermal Sediment.</title>
        <authorList>
            <person name="Zhou Z."/>
            <person name="Liu Y."/>
            <person name="Xu W."/>
            <person name="Pan J."/>
            <person name="Luo Z.H."/>
            <person name="Li M."/>
        </authorList>
    </citation>
    <scope>NUCLEOTIDE SEQUENCE [LARGE SCALE GENOMIC DNA]</scope>
    <source>
        <strain evidence="2">SpSt-349</strain>
    </source>
</reference>
<comment type="caution">
    <text evidence="2">The sequence shown here is derived from an EMBL/GenBank/DDBJ whole genome shotgun (WGS) entry which is preliminary data.</text>
</comment>